<evidence type="ECO:0000256" key="2">
    <source>
        <dbReference type="ARBA" id="ARBA00022827"/>
    </source>
</evidence>
<keyword evidence="5" id="KW-1185">Reference proteome</keyword>
<dbReference type="SUPFAM" id="SSF51905">
    <property type="entry name" value="FAD/NAD(P)-binding domain"/>
    <property type="match status" value="1"/>
</dbReference>
<dbReference type="GO" id="GO:0016709">
    <property type="term" value="F:oxidoreductase activity, acting on paired donors, with incorporation or reduction of molecular oxygen, NAD(P)H as one donor, and incorporation of one atom of oxygen"/>
    <property type="evidence" value="ECO:0007669"/>
    <property type="project" value="UniProtKB-ARBA"/>
</dbReference>
<name>A0A5C7HGY5_9ROSI</name>
<dbReference type="Proteomes" id="UP000323000">
    <property type="component" value="Chromosome 8"/>
</dbReference>
<feature type="domain" description="FAD-binding" evidence="3">
    <location>
        <begin position="48"/>
        <end position="481"/>
    </location>
</feature>
<dbReference type="InterPro" id="IPR002938">
    <property type="entry name" value="FAD-bd"/>
</dbReference>
<dbReference type="EMBL" id="VAHF01000008">
    <property type="protein sequence ID" value="TXG56099.1"/>
    <property type="molecule type" value="Genomic_DNA"/>
</dbReference>
<sequence>MGALQFFRRSNGLLGRKTRTTRYPFCYIQNRALSDSKTTIDGNDTVLPVLIVGGGPVGLVLSILLTKLGIKCSVLEKNKVFSKHPQAHFINNRSMEVFRKLDGLAEEIERLQPPVELWRKFIYCTSLTGSILGSVDQMQPQGVLHLNYDFLFFFLLEYDFPLLFIASYAHRDETTKFYENSKNLYLQIDSVTVFFLLFFFFPDLEKVVSPISVAHFSQYKLVGLLLKQLEKLNFNVCSSEDSESLHKDFLKGKKILMGHECVSINATDQCMNVTASFLKEGKHMERNIQCNILIGTDGAGSTVRKLAGIDLRGEQDLQKLVSVHFLSRDLGDYLLNERPGMLFFVFNTEVIGVLVAHDLKQGEFVLQLPFFPPQQNLEDFSPEICKKLIIKLVGRELSNVDVIDVKPWVMNAEVAEKYVCCDSQIILAGDAAHRFPPAGGFGMNTGIQDAHNLAWKIASVVKGLAPSSILHTYEIERKQIAVFNTALSVQNFKAAMAVPSALGLDPTVANSVHQIMNKAVGPILPSVIQRAVLDGIFKVGRAQLSESLLNESNPLGSSRLAKLRCIFEEGKSLQLQFPAEDLGFRYLKGALVPEGDCEVGALEAPTGRRRDYVPSADPGSRLPHMNVRILSTSSSGEIISTLDLVSGDKIEFLLIIAPLEASYDLSRAAFKVADDFKVSIRVCVMWPAGTIKEVHIRSKAALAPWENYIDVMEVKRSSNSLSWWSICQMTDKGAILVRPDDHIAWRVKSGVIENPDLEMKRVFSAVLGSNASQC</sequence>
<dbReference type="AlphaFoldDB" id="A0A5C7HGY5"/>
<dbReference type="PRINTS" id="PR00420">
    <property type="entry name" value="RNGMNOXGNASE"/>
</dbReference>
<keyword evidence="2" id="KW-0274">FAD</keyword>
<dbReference type="InterPro" id="IPR050641">
    <property type="entry name" value="RIFMO-like"/>
</dbReference>
<keyword evidence="1" id="KW-0285">Flavoprotein</keyword>
<dbReference type="Pfam" id="PF21274">
    <property type="entry name" value="Rng_hyd_C"/>
    <property type="match status" value="1"/>
</dbReference>
<organism evidence="4 5">
    <name type="scientific">Acer yangbiense</name>
    <dbReference type="NCBI Taxonomy" id="1000413"/>
    <lineage>
        <taxon>Eukaryota</taxon>
        <taxon>Viridiplantae</taxon>
        <taxon>Streptophyta</taxon>
        <taxon>Embryophyta</taxon>
        <taxon>Tracheophyta</taxon>
        <taxon>Spermatophyta</taxon>
        <taxon>Magnoliopsida</taxon>
        <taxon>eudicotyledons</taxon>
        <taxon>Gunneridae</taxon>
        <taxon>Pentapetalae</taxon>
        <taxon>rosids</taxon>
        <taxon>malvids</taxon>
        <taxon>Sapindales</taxon>
        <taxon>Sapindaceae</taxon>
        <taxon>Hippocastanoideae</taxon>
        <taxon>Acereae</taxon>
        <taxon>Acer</taxon>
    </lineage>
</organism>
<comment type="caution">
    <text evidence="4">The sequence shown here is derived from an EMBL/GenBank/DDBJ whole genome shotgun (WGS) entry which is preliminary data.</text>
</comment>
<dbReference type="GO" id="GO:0006744">
    <property type="term" value="P:ubiquinone biosynthetic process"/>
    <property type="evidence" value="ECO:0007669"/>
    <property type="project" value="TreeGrafter"/>
</dbReference>
<dbReference type="Pfam" id="PF01494">
    <property type="entry name" value="FAD_binding_3"/>
    <property type="match status" value="1"/>
</dbReference>
<gene>
    <name evidence="4" type="ORF">EZV62_017412</name>
</gene>
<protein>
    <recommendedName>
        <fullName evidence="3">FAD-binding domain-containing protein</fullName>
    </recommendedName>
</protein>
<dbReference type="PANTHER" id="PTHR43004:SF6">
    <property type="entry name" value="FAD_NAD(P)-BINDING OXIDOREDUCTASE FAMILY PROTEIN"/>
    <property type="match status" value="1"/>
</dbReference>
<dbReference type="Gene3D" id="3.40.30.120">
    <property type="match status" value="1"/>
</dbReference>
<evidence type="ECO:0000313" key="5">
    <source>
        <dbReference type="Proteomes" id="UP000323000"/>
    </source>
</evidence>
<dbReference type="GO" id="GO:0005739">
    <property type="term" value="C:mitochondrion"/>
    <property type="evidence" value="ECO:0007669"/>
    <property type="project" value="TreeGrafter"/>
</dbReference>
<reference evidence="5" key="1">
    <citation type="journal article" date="2019" name="Gigascience">
        <title>De novo genome assembly of the endangered Acer yangbiense, a plant species with extremely small populations endemic to Yunnan Province, China.</title>
        <authorList>
            <person name="Yang J."/>
            <person name="Wariss H.M."/>
            <person name="Tao L."/>
            <person name="Zhang R."/>
            <person name="Yun Q."/>
            <person name="Hollingsworth P."/>
            <person name="Dao Z."/>
            <person name="Luo G."/>
            <person name="Guo H."/>
            <person name="Ma Y."/>
            <person name="Sun W."/>
        </authorList>
    </citation>
    <scope>NUCLEOTIDE SEQUENCE [LARGE SCALE GENOMIC DNA]</scope>
    <source>
        <strain evidence="5">cv. Malutang</strain>
    </source>
</reference>
<evidence type="ECO:0000256" key="1">
    <source>
        <dbReference type="ARBA" id="ARBA00022630"/>
    </source>
</evidence>
<dbReference type="OrthoDB" id="1716816at2759"/>
<accession>A0A5C7HGY5</accession>
<evidence type="ECO:0000313" key="4">
    <source>
        <dbReference type="EMBL" id="TXG56099.1"/>
    </source>
</evidence>
<proteinExistence type="predicted"/>
<dbReference type="Gene3D" id="3.50.50.60">
    <property type="entry name" value="FAD/NAD(P)-binding domain"/>
    <property type="match status" value="2"/>
</dbReference>
<evidence type="ECO:0000259" key="3">
    <source>
        <dbReference type="Pfam" id="PF01494"/>
    </source>
</evidence>
<dbReference type="Gene3D" id="3.30.9.10">
    <property type="entry name" value="D-Amino Acid Oxidase, subunit A, domain 2"/>
    <property type="match status" value="2"/>
</dbReference>
<dbReference type="PANTHER" id="PTHR43004">
    <property type="entry name" value="TRK SYSTEM POTASSIUM UPTAKE PROTEIN"/>
    <property type="match status" value="1"/>
</dbReference>
<dbReference type="GO" id="GO:0071949">
    <property type="term" value="F:FAD binding"/>
    <property type="evidence" value="ECO:0007669"/>
    <property type="project" value="InterPro"/>
</dbReference>
<dbReference type="InterPro" id="IPR036188">
    <property type="entry name" value="FAD/NAD-bd_sf"/>
</dbReference>